<name>A0A9W8E8Q5_9FUNG</name>
<protein>
    <recommendedName>
        <fullName evidence="4">Caffeine-induced death protein 2</fullName>
    </recommendedName>
</protein>
<sequence>MDKPVREINRSTCTNLSYFKEYLKELRKIDDNIMLRLNRTNTHSQAACADFLQQLAKAYTTREHAIKYCLDVIDEQLDAKSKSLGENPDDYAVKNSLYYDETKRRMIHNETTVEEIVRERSFRVFKDRCRYFDIPKEYQLLFEKHDSK</sequence>
<dbReference type="EMBL" id="JANBPY010000115">
    <property type="protein sequence ID" value="KAJ1968944.1"/>
    <property type="molecule type" value="Genomic_DNA"/>
</dbReference>
<comment type="similarity">
    <text evidence="1">Belongs to the MIX23 family.</text>
</comment>
<dbReference type="Pfam" id="PF09774">
    <property type="entry name" value="MIX23"/>
    <property type="match status" value="1"/>
</dbReference>
<dbReference type="OrthoDB" id="5593818at2759"/>
<organism evidence="2 3">
    <name type="scientific">Dispira parvispora</name>
    <dbReference type="NCBI Taxonomy" id="1520584"/>
    <lineage>
        <taxon>Eukaryota</taxon>
        <taxon>Fungi</taxon>
        <taxon>Fungi incertae sedis</taxon>
        <taxon>Zoopagomycota</taxon>
        <taxon>Kickxellomycotina</taxon>
        <taxon>Dimargaritomycetes</taxon>
        <taxon>Dimargaritales</taxon>
        <taxon>Dimargaritaceae</taxon>
        <taxon>Dispira</taxon>
    </lineage>
</organism>
<dbReference type="Proteomes" id="UP001150925">
    <property type="component" value="Unassembled WGS sequence"/>
</dbReference>
<reference evidence="2" key="1">
    <citation type="submission" date="2022-07" db="EMBL/GenBank/DDBJ databases">
        <title>Phylogenomic reconstructions and comparative analyses of Kickxellomycotina fungi.</title>
        <authorList>
            <person name="Reynolds N.K."/>
            <person name="Stajich J.E."/>
            <person name="Barry K."/>
            <person name="Grigoriev I.V."/>
            <person name="Crous P."/>
            <person name="Smith M.E."/>
        </authorList>
    </citation>
    <scope>NUCLEOTIDE SEQUENCE</scope>
    <source>
        <strain evidence="2">RSA 1196</strain>
    </source>
</reference>
<dbReference type="InterPro" id="IPR019171">
    <property type="entry name" value="MIX23"/>
</dbReference>
<evidence type="ECO:0000256" key="1">
    <source>
        <dbReference type="ARBA" id="ARBA00024204"/>
    </source>
</evidence>
<evidence type="ECO:0000313" key="3">
    <source>
        <dbReference type="Proteomes" id="UP001150925"/>
    </source>
</evidence>
<proteinExistence type="inferred from homology"/>
<dbReference type="PANTHER" id="PTHR31905:SF2">
    <property type="entry name" value="PROTEIN MIX23"/>
    <property type="match status" value="1"/>
</dbReference>
<comment type="caution">
    <text evidence="2">The sequence shown here is derived from an EMBL/GenBank/DDBJ whole genome shotgun (WGS) entry which is preliminary data.</text>
</comment>
<dbReference type="AlphaFoldDB" id="A0A9W8E8Q5"/>
<evidence type="ECO:0000313" key="2">
    <source>
        <dbReference type="EMBL" id="KAJ1968944.1"/>
    </source>
</evidence>
<dbReference type="GO" id="GO:0005758">
    <property type="term" value="C:mitochondrial intermembrane space"/>
    <property type="evidence" value="ECO:0007669"/>
    <property type="project" value="InterPro"/>
</dbReference>
<evidence type="ECO:0008006" key="4">
    <source>
        <dbReference type="Google" id="ProtNLM"/>
    </source>
</evidence>
<dbReference type="PANTHER" id="PTHR31905">
    <property type="entry name" value="COILED-COIL DOMAIN-CONTAINING PROTEIN 58"/>
    <property type="match status" value="1"/>
</dbReference>
<keyword evidence="3" id="KW-1185">Reference proteome</keyword>
<accession>A0A9W8E8Q5</accession>
<gene>
    <name evidence="2" type="ORF">IWQ62_000936</name>
</gene>